<comment type="caution">
    <text evidence="1">The sequence shown here is derived from an EMBL/GenBank/DDBJ whole genome shotgun (WGS) entry which is preliminary data.</text>
</comment>
<reference evidence="1" key="1">
    <citation type="journal article" date="2023" name="Int. J. Syst. Evol. Microbiol.">
        <title>&lt;i&gt;Holtiella tumoricola&lt;/i&gt; gen. nov. sp. nov., isolated from a human clinical sample.</title>
        <authorList>
            <person name="Allen-Vercoe E."/>
            <person name="Daigneault M.C."/>
            <person name="Vancuren S.J."/>
            <person name="Cochrane K."/>
            <person name="O'Neal L.L."/>
            <person name="Sankaranarayanan K."/>
            <person name="Lawson P.A."/>
        </authorList>
    </citation>
    <scope>NUCLEOTIDE SEQUENCE</scope>
    <source>
        <strain evidence="1">CC70A</strain>
    </source>
</reference>
<dbReference type="InterPro" id="IPR017850">
    <property type="entry name" value="Alkaline_phosphatase_core_sf"/>
</dbReference>
<dbReference type="InterPro" id="IPR002591">
    <property type="entry name" value="Phosphodiest/P_Trfase"/>
</dbReference>
<evidence type="ECO:0000313" key="1">
    <source>
        <dbReference type="EMBL" id="MDA3734251.1"/>
    </source>
</evidence>
<dbReference type="Gene3D" id="3.40.720.10">
    <property type="entry name" value="Alkaline Phosphatase, subunit A"/>
    <property type="match status" value="1"/>
</dbReference>
<dbReference type="Proteomes" id="UP001169242">
    <property type="component" value="Unassembled WGS sequence"/>
</dbReference>
<organism evidence="1 2">
    <name type="scientific">Holtiella tumoricola</name>
    <dbReference type="NCBI Taxonomy" id="3018743"/>
    <lineage>
        <taxon>Bacteria</taxon>
        <taxon>Bacillati</taxon>
        <taxon>Bacillota</taxon>
        <taxon>Clostridia</taxon>
        <taxon>Lachnospirales</taxon>
        <taxon>Cellulosilyticaceae</taxon>
        <taxon>Holtiella</taxon>
    </lineage>
</organism>
<dbReference type="AlphaFoldDB" id="A0AA42J4Y2"/>
<dbReference type="CDD" id="cd16018">
    <property type="entry name" value="Enpp"/>
    <property type="match status" value="1"/>
</dbReference>
<dbReference type="PANTHER" id="PTHR10151">
    <property type="entry name" value="ECTONUCLEOTIDE PYROPHOSPHATASE/PHOSPHODIESTERASE"/>
    <property type="match status" value="1"/>
</dbReference>
<dbReference type="GO" id="GO:0016787">
    <property type="term" value="F:hydrolase activity"/>
    <property type="evidence" value="ECO:0007669"/>
    <property type="project" value="UniProtKB-ARBA"/>
</dbReference>
<dbReference type="Pfam" id="PF01663">
    <property type="entry name" value="Phosphodiest"/>
    <property type="match status" value="1"/>
</dbReference>
<dbReference type="SUPFAM" id="SSF53649">
    <property type="entry name" value="Alkaline phosphatase-like"/>
    <property type="match status" value="1"/>
</dbReference>
<name>A0AA42J4Y2_9FIRM</name>
<dbReference type="EMBL" id="JAQIFT010000075">
    <property type="protein sequence ID" value="MDA3734251.1"/>
    <property type="molecule type" value="Genomic_DNA"/>
</dbReference>
<evidence type="ECO:0000313" key="2">
    <source>
        <dbReference type="Proteomes" id="UP001169242"/>
    </source>
</evidence>
<gene>
    <name evidence="1" type="ORF">PBV87_22535</name>
</gene>
<accession>A0AA42J4Y2</accession>
<keyword evidence="2" id="KW-1185">Reference proteome</keyword>
<proteinExistence type="predicted"/>
<dbReference type="RefSeq" id="WP_271013820.1">
    <property type="nucleotide sequence ID" value="NZ_JAQIFT010000075.1"/>
</dbReference>
<dbReference type="PANTHER" id="PTHR10151:SF120">
    <property type="entry name" value="BIS(5'-ADENOSYL)-TRIPHOSPHATASE"/>
    <property type="match status" value="1"/>
</dbReference>
<sequence>MLTRRLLVLSLDAVSTEDVDILSTLPNFKSLLHIGSLIRQVESVYPTLTYPAHATIITGYSPIHHGIINNTRLEPNHLNSDWFWYHKAIQVPTLFDLAYAKGLSTCSILWPVTARGPITYNLPEIFPTKSWHHQLIMSGFAGSLTYQLDLQKRFGHIRQGTSQPALDDFVLSCMKHTLLHYKPEVMFVHMTDVDTTRHYTGHDSNESMHALVRHDKRLGKIIATLKEANLYEETTFIILGDHAQLPVHSQIRLNKILVDEGLMQVDSKGRITKYDAISKSCDGSCYIYLRDHSNKTCLEKVQTLLTRLLNDTNSPIERIFTREEVIKLGADSSCSFMVEAKKGYYFIDTTSGEFIETIDVTKVRSVPHHILSSHGYLPTKPNYTTFLLATGPGIKENHIVQQGSLLNHAPTFAHLLGLSLKNIDGHIEWSILKENEVNL</sequence>
<protein>
    <submittedName>
        <fullName evidence="1">Ectonucleotide pyrophosphatase/phosphodiesterase</fullName>
    </submittedName>
</protein>